<dbReference type="Proteomes" id="UP001146120">
    <property type="component" value="Unassembled WGS sequence"/>
</dbReference>
<dbReference type="Gene3D" id="1.10.287.70">
    <property type="match status" value="1"/>
</dbReference>
<keyword evidence="12" id="KW-1185">Reference proteome</keyword>
<feature type="region of interest" description="Disordered" evidence="7">
    <location>
        <begin position="674"/>
        <end position="760"/>
    </location>
</feature>
<dbReference type="InterPro" id="IPR003915">
    <property type="entry name" value="PKD_2"/>
</dbReference>
<feature type="transmembrane region" description="Helical" evidence="8">
    <location>
        <begin position="308"/>
        <end position="328"/>
    </location>
</feature>
<feature type="compositionally biased region" description="Low complexity" evidence="7">
    <location>
        <begin position="691"/>
        <end position="700"/>
    </location>
</feature>
<reference evidence="11" key="1">
    <citation type="submission" date="2022-11" db="EMBL/GenBank/DDBJ databases">
        <authorList>
            <person name="Morgan W.R."/>
            <person name="Tartar A."/>
        </authorList>
    </citation>
    <scope>NUCLEOTIDE SEQUENCE</scope>
    <source>
        <strain evidence="11">ARSEF 373</strain>
    </source>
</reference>
<evidence type="ECO:0008006" key="13">
    <source>
        <dbReference type="Google" id="ProtNLM"/>
    </source>
</evidence>
<dbReference type="InterPro" id="IPR051223">
    <property type="entry name" value="Polycystin"/>
</dbReference>
<evidence type="ECO:0000256" key="5">
    <source>
        <dbReference type="ARBA" id="ARBA00023136"/>
    </source>
</evidence>
<feature type="domain" description="Polycystin cation channel PKD1/PKD2" evidence="9">
    <location>
        <begin position="345"/>
        <end position="523"/>
    </location>
</feature>
<evidence type="ECO:0000256" key="4">
    <source>
        <dbReference type="ARBA" id="ARBA00022989"/>
    </source>
</evidence>
<evidence type="ECO:0000256" key="8">
    <source>
        <dbReference type="SAM" id="Phobius"/>
    </source>
</evidence>
<protein>
    <recommendedName>
        <fullName evidence="13">Polycystin cation channel PKD1/PKD2 domain-containing protein</fullName>
    </recommendedName>
</protein>
<dbReference type="EMBL" id="DAKRPA010000267">
    <property type="protein sequence ID" value="DAZ94135.1"/>
    <property type="molecule type" value="Genomic_DNA"/>
</dbReference>
<dbReference type="GO" id="GO:0016020">
    <property type="term" value="C:membrane"/>
    <property type="evidence" value="ECO:0007669"/>
    <property type="project" value="UniProtKB-SubCell"/>
</dbReference>
<dbReference type="InterPro" id="IPR046791">
    <property type="entry name" value="Polycystin_dom"/>
</dbReference>
<keyword evidence="5 8" id="KW-0472">Membrane</keyword>
<dbReference type="InterPro" id="IPR013122">
    <property type="entry name" value="PKD1_2_channel"/>
</dbReference>
<feature type="transmembrane region" description="Helical" evidence="8">
    <location>
        <begin position="498"/>
        <end position="522"/>
    </location>
</feature>
<comment type="caution">
    <text evidence="11">The sequence shown here is derived from an EMBL/GenBank/DDBJ whole genome shotgun (WGS) entry which is preliminary data.</text>
</comment>
<dbReference type="AlphaFoldDB" id="A0AAV2YJL0"/>
<dbReference type="Pfam" id="PF20519">
    <property type="entry name" value="Polycystin_dom"/>
    <property type="match status" value="1"/>
</dbReference>
<keyword evidence="3 8" id="KW-0812">Transmembrane</keyword>
<feature type="compositionally biased region" description="Basic and acidic residues" evidence="7">
    <location>
        <begin position="678"/>
        <end position="689"/>
    </location>
</feature>
<dbReference type="PANTHER" id="PTHR10877">
    <property type="entry name" value="POLYCYSTIN FAMILY MEMBER"/>
    <property type="match status" value="1"/>
</dbReference>
<feature type="compositionally biased region" description="Pro residues" evidence="7">
    <location>
        <begin position="741"/>
        <end position="750"/>
    </location>
</feature>
<dbReference type="PANTHER" id="PTHR10877:SF183">
    <property type="entry name" value="AT14535P-RELATED"/>
    <property type="match status" value="1"/>
</dbReference>
<dbReference type="PRINTS" id="PR01433">
    <property type="entry name" value="POLYCYSTIN2"/>
</dbReference>
<dbReference type="Pfam" id="PF08016">
    <property type="entry name" value="PKD_channel"/>
    <property type="match status" value="1"/>
</dbReference>
<feature type="transmembrane region" description="Helical" evidence="8">
    <location>
        <begin position="435"/>
        <end position="457"/>
    </location>
</feature>
<name>A0AAV2YJL0_9STRA</name>
<gene>
    <name evidence="11" type="ORF">N0F65_010379</name>
</gene>
<feature type="compositionally biased region" description="Polar residues" evidence="7">
    <location>
        <begin position="715"/>
        <end position="726"/>
    </location>
</feature>
<proteinExistence type="inferred from homology"/>
<evidence type="ECO:0000256" key="3">
    <source>
        <dbReference type="ARBA" id="ARBA00022692"/>
    </source>
</evidence>
<keyword evidence="4 8" id="KW-1133">Transmembrane helix</keyword>
<comment type="similarity">
    <text evidence="2">Belongs to the polycystin family.</text>
</comment>
<dbReference type="GO" id="GO:0005509">
    <property type="term" value="F:calcium ion binding"/>
    <property type="evidence" value="ECO:0007669"/>
    <property type="project" value="InterPro"/>
</dbReference>
<comment type="subcellular location">
    <subcellularLocation>
        <location evidence="1">Membrane</location>
        <topology evidence="1">Multi-pass membrane protein</topology>
    </subcellularLocation>
</comment>
<sequence length="760" mass="86346">MNYMRSSTRSLIKEQSARSHLIPVDFLVEDLKAKRKFRFLSRKLGSFVTFVAIYVAVLLMDRNIYGRSVARHIVSNALVDTSRAASGITFANINDAGTFWDWLINSFMVVMYDQYDSDGIPKNWDELFTIAAHTRIVGGFHLTQTRFDEVNTTDPANSNDPCFNATYHEFDMACYSNRKESNVSFGYVNYTDEGAAELATLDMFKYSNNATIGIGFQTYFLRSYTGGLAEFKKASLMRAHRWIDRQTKQVSLTMPMYNNNLKIWSIVHLTVDFDLAGGVTPQCKIHVTNIEPYDFKNKKNIIRSILEGIFLGHVIYFFLLELWDICVLSGGSWKVYMARYGFVNNMSDWANILVNFAIVLWRYFMQHNEVRKQMLELESFDKYIDALSLAQWDEVLLAMNIFNMLLLTARTLKYFQVTNGGRRLMHSVYGAMPEIMSFLPIYFAVIMGYTFAGHMLYGLQYPEWSTFFGSLFRVFELNFGLYDPGPIYDSGGYLSATFIYTSNIVFCILMLNVFMAIVMSTWDQLKEEEANKVKDRLRYSKKLSYSDMIHLVMLNEDVVDSLIDVAMDFEEAEEELVTREQFVKAFHELGIDIKPASWERVLEWYWVREESGNSIGKVKPALENDASTKDVMVIKSPRDLDAQLPLAKKEKKPKRASAKVAIDTDTTTIPPIRLKATKTKDEAALKPEADSSPPAAAVPSNTDPPIPSAVAATGSALTNNAATESPLQPAVSEVKVEQDVPQPPAEPPLPADEHVQIHPM</sequence>
<feature type="domain" description="Polycystin" evidence="10">
    <location>
        <begin position="90"/>
        <end position="287"/>
    </location>
</feature>
<evidence type="ECO:0000259" key="10">
    <source>
        <dbReference type="Pfam" id="PF20519"/>
    </source>
</evidence>
<organism evidence="11 12">
    <name type="scientific">Lagenidium giganteum</name>
    <dbReference type="NCBI Taxonomy" id="4803"/>
    <lineage>
        <taxon>Eukaryota</taxon>
        <taxon>Sar</taxon>
        <taxon>Stramenopiles</taxon>
        <taxon>Oomycota</taxon>
        <taxon>Peronosporomycetes</taxon>
        <taxon>Pythiales</taxon>
        <taxon>Pythiaceae</taxon>
    </lineage>
</organism>
<evidence type="ECO:0000256" key="2">
    <source>
        <dbReference type="ARBA" id="ARBA00007200"/>
    </source>
</evidence>
<feature type="transmembrane region" description="Helical" evidence="8">
    <location>
        <begin position="349"/>
        <end position="365"/>
    </location>
</feature>
<keyword evidence="6" id="KW-0325">Glycoprotein</keyword>
<evidence type="ECO:0000256" key="6">
    <source>
        <dbReference type="ARBA" id="ARBA00023180"/>
    </source>
</evidence>
<evidence type="ECO:0000256" key="1">
    <source>
        <dbReference type="ARBA" id="ARBA00004141"/>
    </source>
</evidence>
<accession>A0AAV2YJL0</accession>
<evidence type="ECO:0000256" key="7">
    <source>
        <dbReference type="SAM" id="MobiDB-lite"/>
    </source>
</evidence>
<evidence type="ECO:0000259" key="9">
    <source>
        <dbReference type="Pfam" id="PF08016"/>
    </source>
</evidence>
<feature type="compositionally biased region" description="Basic and acidic residues" evidence="7">
    <location>
        <begin position="751"/>
        <end position="760"/>
    </location>
</feature>
<feature type="transmembrane region" description="Helical" evidence="8">
    <location>
        <begin position="44"/>
        <end position="60"/>
    </location>
</feature>
<evidence type="ECO:0000313" key="12">
    <source>
        <dbReference type="Proteomes" id="UP001146120"/>
    </source>
</evidence>
<reference evidence="11" key="2">
    <citation type="journal article" date="2023" name="Microbiol Resour">
        <title>Decontamination and Annotation of the Draft Genome Sequence of the Oomycete Lagenidium giganteum ARSEF 373.</title>
        <authorList>
            <person name="Morgan W.R."/>
            <person name="Tartar A."/>
        </authorList>
    </citation>
    <scope>NUCLEOTIDE SEQUENCE</scope>
    <source>
        <strain evidence="11">ARSEF 373</strain>
    </source>
</reference>
<evidence type="ECO:0000313" key="11">
    <source>
        <dbReference type="EMBL" id="DAZ94135.1"/>
    </source>
</evidence>